<feature type="region of interest" description="Disordered" evidence="1">
    <location>
        <begin position="86"/>
        <end position="334"/>
    </location>
</feature>
<dbReference type="RefSeq" id="WP_037165470.1">
    <property type="nucleotide sequence ID" value="NZ_CAJXID010000004.1"/>
</dbReference>
<keyword evidence="4" id="KW-1185">Reference proteome</keyword>
<evidence type="ECO:0000313" key="3">
    <source>
        <dbReference type="EMBL" id="KEQ09654.1"/>
    </source>
</evidence>
<organism evidence="3 4">
    <name type="scientific">Pseudorhizobium pelagicum</name>
    <dbReference type="NCBI Taxonomy" id="1509405"/>
    <lineage>
        <taxon>Bacteria</taxon>
        <taxon>Pseudomonadati</taxon>
        <taxon>Pseudomonadota</taxon>
        <taxon>Alphaproteobacteria</taxon>
        <taxon>Hyphomicrobiales</taxon>
        <taxon>Rhizobiaceae</taxon>
        <taxon>Rhizobium/Agrobacterium group</taxon>
        <taxon>Pseudorhizobium</taxon>
    </lineage>
</organism>
<keyword evidence="2" id="KW-0812">Transmembrane</keyword>
<feature type="compositionally biased region" description="Basic and acidic residues" evidence="1">
    <location>
        <begin position="240"/>
        <end position="249"/>
    </location>
</feature>
<proteinExistence type="predicted"/>
<dbReference type="EMBL" id="JOKJ01000006">
    <property type="protein sequence ID" value="KEQ09654.1"/>
    <property type="molecule type" value="Genomic_DNA"/>
</dbReference>
<gene>
    <name evidence="3" type="ORF">GV68_22645</name>
</gene>
<dbReference type="Proteomes" id="UP000052167">
    <property type="component" value="Unassembled WGS sequence"/>
</dbReference>
<keyword evidence="2" id="KW-0472">Membrane</keyword>
<dbReference type="AlphaFoldDB" id="A0A922P1K2"/>
<feature type="transmembrane region" description="Helical" evidence="2">
    <location>
        <begin position="449"/>
        <end position="470"/>
    </location>
</feature>
<accession>A0A922P1K2</accession>
<evidence type="ECO:0000313" key="4">
    <source>
        <dbReference type="Proteomes" id="UP000052167"/>
    </source>
</evidence>
<protein>
    <recommendedName>
        <fullName evidence="5">Transmembrane protein</fullName>
    </recommendedName>
</protein>
<sequence>MADFVAVIRRAVDGLAKNTPEMREKVYDKARGAVRRQLENMKPVPPETMIHRQMEKLESAIVSVEAEHAEALPAEEPVAAAPLFVPDADTQPEPEDVAAAGSVRDPEPETSVAAQWPQQDEVVRAPEEDGYSAPPEPSQAASPEDEAHAEPASEPPYEAPAYRDEPVNEEPAYQEPVHQEYSAPVGMPDESWPPREEAESHAPDVADHPVERQTDHWSGQETRASEVAPEPIGMWPAPEQHPDADDLHADAGPAVEPDPYASPEPTPAEAEHADFAWQGEPAPAAAPAEDGWLWPEAHQPPEAPTQTEAAWQDVPDLTAAAPHAADASAAPVASEPFEAHFSDETHVGASSVRMPSTDDFPAFAPPLAAAGAGGHDAFEDALRTQQPAASAPKDASDPWNDLEELIGYNQNAMPAGGAGGPPTDMETNADADMVPPPRPYRVAPKKRNYAGPILALIGVIIIAAGGYALWLNRESLTEVVGLSGTPVATEGAIEGLVEPTPEAAEAPATEEAATAAPEAAAPAAEDIAATSKFTQRLLTDGTEVDEGPGPGDGTGAGQSVAQLNAPPATPAEVAASAPAGEATPSAAPADAAALAGEKMFLYEERVGQTAPTAIEGAVSWSLQQEAGANGVQEPVVQGRVNIPGRGLTALITFKRNTDSSLPASHLVEVVFAVPPGFEGGAIDSVQRIAMKQTEQDRGDALIAVPAKITDDFHMIALNDFPDARATNLELLRSRNWMDIPLAYRNGRRALMTLQKGEAGTQAFNEAIREWQAMSNNATSGTTGNTGQ</sequence>
<evidence type="ECO:0000256" key="1">
    <source>
        <dbReference type="SAM" id="MobiDB-lite"/>
    </source>
</evidence>
<evidence type="ECO:0008006" key="5">
    <source>
        <dbReference type="Google" id="ProtNLM"/>
    </source>
</evidence>
<feature type="compositionally biased region" description="Low complexity" evidence="1">
    <location>
        <begin position="319"/>
        <end position="334"/>
    </location>
</feature>
<dbReference type="OrthoDB" id="8442940at2"/>
<feature type="compositionally biased region" description="Low complexity" evidence="1">
    <location>
        <begin position="570"/>
        <end position="584"/>
    </location>
</feature>
<evidence type="ECO:0000256" key="2">
    <source>
        <dbReference type="SAM" id="Phobius"/>
    </source>
</evidence>
<reference evidence="3 4" key="1">
    <citation type="submission" date="2014-06" db="EMBL/GenBank/DDBJ databases">
        <title>Rhizobium pelagicum/R2-400B4.</title>
        <authorList>
            <person name="Kimes N.E."/>
            <person name="Lopez-Perez M."/>
        </authorList>
    </citation>
    <scope>NUCLEOTIDE SEQUENCE [LARGE SCALE GENOMIC DNA]</scope>
    <source>
        <strain evidence="3 4">R2-400B4</strain>
    </source>
</reference>
<name>A0A922P1K2_9HYPH</name>
<feature type="region of interest" description="Disordered" evidence="1">
    <location>
        <begin position="541"/>
        <end position="584"/>
    </location>
</feature>
<feature type="compositionally biased region" description="Basic and acidic residues" evidence="1">
    <location>
        <begin position="192"/>
        <end position="215"/>
    </location>
</feature>
<keyword evidence="2" id="KW-1133">Transmembrane helix</keyword>
<comment type="caution">
    <text evidence="3">The sequence shown here is derived from an EMBL/GenBank/DDBJ whole genome shotgun (WGS) entry which is preliminary data.</text>
</comment>